<evidence type="ECO:0000256" key="4">
    <source>
        <dbReference type="ARBA" id="ARBA00022859"/>
    </source>
</evidence>
<dbReference type="Gene3D" id="2.60.40.10">
    <property type="entry name" value="Immunoglobulins"/>
    <property type="match status" value="1"/>
</dbReference>
<keyword evidence="12" id="KW-1185">Reference proteome</keyword>
<evidence type="ECO:0000256" key="7">
    <source>
        <dbReference type="ARBA" id="ARBA00023180"/>
    </source>
</evidence>
<sequence length="264" mass="30172">MVGLIISVLMICGMGSFTAVKSSQIVNLSAQPGENVTIWCQHTTGTGKNMHWFKQTNSSVPIAIVYMMITYEFKEIHKGYFNDFQQDHILMTLDIKNTSLIILNVDVSDSGLYFCGWDNWVMTFGNGTNLDIKERSVTPLQNETEITNKERRVTPLQNETEITNKDLKRSPISTRDCSENIFYNLTFIFGGIILILIIIPLTTLIIKIQNRNTQEKDAERHVTQHHEEPHSPVYAALQFSKHQKKTRRAARNTEDTDVVYSATR</sequence>
<feature type="signal peptide" evidence="10">
    <location>
        <begin position="1"/>
        <end position="22"/>
    </location>
</feature>
<feature type="domain" description="Ig-like" evidence="11">
    <location>
        <begin position="18"/>
        <end position="138"/>
    </location>
</feature>
<evidence type="ECO:0000256" key="9">
    <source>
        <dbReference type="SAM" id="Phobius"/>
    </source>
</evidence>
<feature type="chain" id="PRO_5028445131" evidence="10">
    <location>
        <begin position="23"/>
        <end position="264"/>
    </location>
</feature>
<protein>
    <submittedName>
        <fullName evidence="13">Uncharacterized protein LOC113071448</fullName>
    </submittedName>
</protein>
<dbReference type="RefSeq" id="XP_026100594.1">
    <property type="nucleotide sequence ID" value="XM_026244809.1"/>
</dbReference>
<dbReference type="SMART" id="SM00409">
    <property type="entry name" value="IG"/>
    <property type="match status" value="1"/>
</dbReference>
<evidence type="ECO:0000256" key="1">
    <source>
        <dbReference type="ARBA" id="ARBA00004236"/>
    </source>
</evidence>
<dbReference type="InterPro" id="IPR036179">
    <property type="entry name" value="Ig-like_dom_sf"/>
</dbReference>
<evidence type="ECO:0000313" key="12">
    <source>
        <dbReference type="Proteomes" id="UP000515129"/>
    </source>
</evidence>
<keyword evidence="5 9" id="KW-0472">Membrane</keyword>
<gene>
    <name evidence="13" type="primary">LOC113071448</name>
</gene>
<dbReference type="InterPro" id="IPR003599">
    <property type="entry name" value="Ig_sub"/>
</dbReference>
<evidence type="ECO:0000256" key="10">
    <source>
        <dbReference type="SAM" id="SignalP"/>
    </source>
</evidence>
<keyword evidence="6" id="KW-1015">Disulfide bond</keyword>
<dbReference type="GO" id="GO:0005886">
    <property type="term" value="C:plasma membrane"/>
    <property type="evidence" value="ECO:0007669"/>
    <property type="project" value="UniProtKB-SubCell"/>
</dbReference>
<proteinExistence type="predicted"/>
<feature type="region of interest" description="Disordered" evidence="8">
    <location>
        <begin position="242"/>
        <end position="264"/>
    </location>
</feature>
<reference evidence="13" key="1">
    <citation type="submission" date="2025-08" db="UniProtKB">
        <authorList>
            <consortium name="RefSeq"/>
        </authorList>
    </citation>
    <scope>IDENTIFICATION</scope>
    <source>
        <strain evidence="13">Wakin</strain>
        <tissue evidence="13">Muscle</tissue>
    </source>
</reference>
<dbReference type="Proteomes" id="UP000515129">
    <property type="component" value="Unplaced"/>
</dbReference>
<keyword evidence="9" id="KW-0812">Transmembrane</keyword>
<organism evidence="12 13">
    <name type="scientific">Carassius auratus</name>
    <name type="common">Goldfish</name>
    <dbReference type="NCBI Taxonomy" id="7957"/>
    <lineage>
        <taxon>Eukaryota</taxon>
        <taxon>Metazoa</taxon>
        <taxon>Chordata</taxon>
        <taxon>Craniata</taxon>
        <taxon>Vertebrata</taxon>
        <taxon>Euteleostomi</taxon>
        <taxon>Actinopterygii</taxon>
        <taxon>Neopterygii</taxon>
        <taxon>Teleostei</taxon>
        <taxon>Ostariophysi</taxon>
        <taxon>Cypriniformes</taxon>
        <taxon>Cyprinidae</taxon>
        <taxon>Cyprininae</taxon>
        <taxon>Carassius</taxon>
    </lineage>
</organism>
<dbReference type="InterPro" id="IPR052051">
    <property type="entry name" value="TCR_complex_component"/>
</dbReference>
<dbReference type="PROSITE" id="PS50835">
    <property type="entry name" value="IG_LIKE"/>
    <property type="match status" value="1"/>
</dbReference>
<dbReference type="CDD" id="cd00099">
    <property type="entry name" value="IgV"/>
    <property type="match status" value="1"/>
</dbReference>
<keyword evidence="3 10" id="KW-0732">Signal</keyword>
<comment type="subcellular location">
    <subcellularLocation>
        <location evidence="1">Cell membrane</location>
    </subcellularLocation>
</comment>
<name>A0A6P6MW90_CARAU</name>
<feature type="transmembrane region" description="Helical" evidence="9">
    <location>
        <begin position="181"/>
        <end position="206"/>
    </location>
</feature>
<keyword evidence="4" id="KW-0391">Immunity</keyword>
<dbReference type="AlphaFoldDB" id="A0A6P6MW90"/>
<keyword evidence="7" id="KW-0325">Glycoprotein</keyword>
<dbReference type="InterPro" id="IPR013106">
    <property type="entry name" value="Ig_V-set"/>
</dbReference>
<evidence type="ECO:0000256" key="6">
    <source>
        <dbReference type="ARBA" id="ARBA00023157"/>
    </source>
</evidence>
<evidence type="ECO:0000256" key="3">
    <source>
        <dbReference type="ARBA" id="ARBA00022729"/>
    </source>
</evidence>
<dbReference type="InterPro" id="IPR007110">
    <property type="entry name" value="Ig-like_dom"/>
</dbReference>
<dbReference type="PANTHER" id="PTHR19433">
    <property type="entry name" value="T-CELL RECEPTOR ALPHA CHAIN V REGION-RELATED"/>
    <property type="match status" value="1"/>
</dbReference>
<evidence type="ECO:0000256" key="2">
    <source>
        <dbReference type="ARBA" id="ARBA00022475"/>
    </source>
</evidence>
<dbReference type="GO" id="GO:0002376">
    <property type="term" value="P:immune system process"/>
    <property type="evidence" value="ECO:0007669"/>
    <property type="project" value="UniProtKB-KW"/>
</dbReference>
<dbReference type="KEGG" id="caua:113071448"/>
<keyword evidence="9" id="KW-1133">Transmembrane helix</keyword>
<keyword evidence="2" id="KW-1003">Cell membrane</keyword>
<evidence type="ECO:0000313" key="13">
    <source>
        <dbReference type="RefSeq" id="XP_026100594.1"/>
    </source>
</evidence>
<dbReference type="GeneID" id="113071448"/>
<dbReference type="PANTHER" id="PTHR19433:SF111">
    <property type="entry name" value="T CELL RECEPTOR ALPHA VARIABLE 4"/>
    <property type="match status" value="1"/>
</dbReference>
<accession>A0A6P6MW90</accession>
<dbReference type="Pfam" id="PF07686">
    <property type="entry name" value="V-set"/>
    <property type="match status" value="1"/>
</dbReference>
<dbReference type="OrthoDB" id="9932608at2759"/>
<evidence type="ECO:0000259" key="11">
    <source>
        <dbReference type="PROSITE" id="PS50835"/>
    </source>
</evidence>
<evidence type="ECO:0000256" key="5">
    <source>
        <dbReference type="ARBA" id="ARBA00023136"/>
    </source>
</evidence>
<dbReference type="GO" id="GO:0009617">
    <property type="term" value="P:response to bacterium"/>
    <property type="evidence" value="ECO:0007669"/>
    <property type="project" value="TreeGrafter"/>
</dbReference>
<evidence type="ECO:0000256" key="8">
    <source>
        <dbReference type="SAM" id="MobiDB-lite"/>
    </source>
</evidence>
<dbReference type="InterPro" id="IPR013783">
    <property type="entry name" value="Ig-like_fold"/>
</dbReference>
<dbReference type="SUPFAM" id="SSF48726">
    <property type="entry name" value="Immunoglobulin"/>
    <property type="match status" value="1"/>
</dbReference>